<accession>A0AC35U5W1</accession>
<dbReference type="Proteomes" id="UP000095286">
    <property type="component" value="Unplaced"/>
</dbReference>
<sequence>MGDDAVTECSSYNNGPFTGRLSYNPGKSNRVVEVDKDLSNLPMLSTISSSVVDGTAYCKVNQTLHPPLLTGENVNEVARPKSEPYYIFLVSGNTRGNGLSIHNTDLTALDYPFVSPQEVDLQRYKRQGNNVIGNAGTDQNNTSPPPLSPEEQAALMQYRKTLVHVHAFLMLIGWSFFLTTGILCARYLKGNFPNTKPFGIHVWFHLHRTMNMMGIACTIGAFVCIFVAKDWRWSGPSVYNTTEQNREWGAIHSIIGLLACCLAWAQPLNAVFRCSPGASYRIIFNIIHGVSGTLAWLGALTATMIAVVHFAPQFTNQKAAMALYIVFVAVTGIVIIFNQFLSIRIWMLKRNAVHSSEIEMVQIKNGKTVIERSEDVQKIYNLRLITFACFLIVAIGCIVAICILIGLS</sequence>
<organism evidence="1 2">
    <name type="scientific">Rhabditophanes sp. KR3021</name>
    <dbReference type="NCBI Taxonomy" id="114890"/>
    <lineage>
        <taxon>Eukaryota</taxon>
        <taxon>Metazoa</taxon>
        <taxon>Ecdysozoa</taxon>
        <taxon>Nematoda</taxon>
        <taxon>Chromadorea</taxon>
        <taxon>Rhabditida</taxon>
        <taxon>Tylenchina</taxon>
        <taxon>Panagrolaimomorpha</taxon>
        <taxon>Strongyloidoidea</taxon>
        <taxon>Alloionematidae</taxon>
        <taxon>Rhabditophanes</taxon>
    </lineage>
</organism>
<proteinExistence type="predicted"/>
<protein>
    <submittedName>
        <fullName evidence="2">Cytochrome b561 domain-containing protein</fullName>
    </submittedName>
</protein>
<evidence type="ECO:0000313" key="1">
    <source>
        <dbReference type="Proteomes" id="UP000095286"/>
    </source>
</evidence>
<dbReference type="WBParaSite" id="RSKR_0000800100.1">
    <property type="protein sequence ID" value="RSKR_0000800100.1"/>
    <property type="gene ID" value="RSKR_0000800100"/>
</dbReference>
<name>A0AC35U5W1_9BILA</name>
<evidence type="ECO:0000313" key="2">
    <source>
        <dbReference type="WBParaSite" id="RSKR_0000800100.1"/>
    </source>
</evidence>
<reference evidence="2" key="1">
    <citation type="submission" date="2016-11" db="UniProtKB">
        <authorList>
            <consortium name="WormBaseParasite"/>
        </authorList>
    </citation>
    <scope>IDENTIFICATION</scope>
    <source>
        <strain evidence="2">KR3021</strain>
    </source>
</reference>